<reference evidence="13" key="1">
    <citation type="submission" date="2025-08" db="UniProtKB">
        <authorList>
            <consortium name="Ensembl"/>
        </authorList>
    </citation>
    <scope>IDENTIFICATION</scope>
</reference>
<feature type="region of interest" description="Disordered" evidence="10">
    <location>
        <begin position="248"/>
        <end position="279"/>
    </location>
</feature>
<keyword evidence="6" id="KW-0862">Zinc</keyword>
<dbReference type="GO" id="GO:0006357">
    <property type="term" value="P:regulation of transcription by RNA polymerase II"/>
    <property type="evidence" value="ECO:0007669"/>
    <property type="project" value="TreeGrafter"/>
</dbReference>
<dbReference type="CDD" id="cd07765">
    <property type="entry name" value="KRAB_A-box"/>
    <property type="match status" value="1"/>
</dbReference>
<dbReference type="Pfam" id="PF01352">
    <property type="entry name" value="KRAB"/>
    <property type="match status" value="1"/>
</dbReference>
<dbReference type="SUPFAM" id="SSF109640">
    <property type="entry name" value="KRAB domain (Kruppel-associated box)"/>
    <property type="match status" value="1"/>
</dbReference>
<dbReference type="Ensembl" id="ENSTMTT00000004736.1">
    <property type="protein sequence ID" value="ENSTMTP00000004583.1"/>
    <property type="gene ID" value="ENSTMTG00000003396.1"/>
</dbReference>
<feature type="domain" description="C2H2-type" evidence="11">
    <location>
        <begin position="301"/>
        <end position="324"/>
    </location>
</feature>
<evidence type="ECO:0000256" key="5">
    <source>
        <dbReference type="ARBA" id="ARBA00022771"/>
    </source>
</evidence>
<evidence type="ECO:0000259" key="11">
    <source>
        <dbReference type="PROSITE" id="PS50157"/>
    </source>
</evidence>
<keyword evidence="4" id="KW-0677">Repeat</keyword>
<dbReference type="Proteomes" id="UP000472274">
    <property type="component" value="Unplaced"/>
</dbReference>
<proteinExistence type="inferred from homology"/>
<dbReference type="Gene3D" id="6.10.140.140">
    <property type="match status" value="1"/>
</dbReference>
<organism evidence="13 14">
    <name type="scientific">Terrapene triunguis</name>
    <name type="common">Three-toed box turtle</name>
    <dbReference type="NCBI Taxonomy" id="2587831"/>
    <lineage>
        <taxon>Eukaryota</taxon>
        <taxon>Metazoa</taxon>
        <taxon>Chordata</taxon>
        <taxon>Craniata</taxon>
        <taxon>Vertebrata</taxon>
        <taxon>Euteleostomi</taxon>
        <taxon>Archelosauria</taxon>
        <taxon>Testudinata</taxon>
        <taxon>Testudines</taxon>
        <taxon>Cryptodira</taxon>
        <taxon>Durocryptodira</taxon>
        <taxon>Testudinoidea</taxon>
        <taxon>Emydidae</taxon>
        <taxon>Terrapene</taxon>
    </lineage>
</organism>
<dbReference type="SMART" id="SM00355">
    <property type="entry name" value="ZnF_C2H2"/>
    <property type="match status" value="6"/>
</dbReference>
<dbReference type="AlphaFoldDB" id="A0A674I911"/>
<protein>
    <recommendedName>
        <fullName evidence="15">Zinc finger protein 777</fullName>
    </recommendedName>
</protein>
<dbReference type="GO" id="GO:0000978">
    <property type="term" value="F:RNA polymerase II cis-regulatory region sequence-specific DNA binding"/>
    <property type="evidence" value="ECO:0007669"/>
    <property type="project" value="TreeGrafter"/>
</dbReference>
<dbReference type="Gene3D" id="3.30.160.60">
    <property type="entry name" value="Classic Zinc Finger"/>
    <property type="match status" value="7"/>
</dbReference>
<dbReference type="PROSITE" id="PS00028">
    <property type="entry name" value="ZINC_FINGER_C2H2_1"/>
    <property type="match status" value="4"/>
</dbReference>
<reference evidence="13" key="2">
    <citation type="submission" date="2025-09" db="UniProtKB">
        <authorList>
            <consortium name="Ensembl"/>
        </authorList>
    </citation>
    <scope>IDENTIFICATION</scope>
</reference>
<evidence type="ECO:0000256" key="6">
    <source>
        <dbReference type="ARBA" id="ARBA00022833"/>
    </source>
</evidence>
<evidence type="ECO:0000313" key="14">
    <source>
        <dbReference type="Proteomes" id="UP000472274"/>
    </source>
</evidence>
<feature type="compositionally biased region" description="Polar residues" evidence="10">
    <location>
        <begin position="1"/>
        <end position="11"/>
    </location>
</feature>
<dbReference type="GO" id="GO:0008270">
    <property type="term" value="F:zinc ion binding"/>
    <property type="evidence" value="ECO:0007669"/>
    <property type="project" value="UniProtKB-KW"/>
</dbReference>
<feature type="domain" description="C2H2-type" evidence="11">
    <location>
        <begin position="326"/>
        <end position="356"/>
    </location>
</feature>
<dbReference type="FunFam" id="3.30.160.60:FF:000352">
    <property type="entry name" value="zinc finger protein 3 homolog"/>
    <property type="match status" value="1"/>
</dbReference>
<dbReference type="GO" id="GO:0005634">
    <property type="term" value="C:nucleus"/>
    <property type="evidence" value="ECO:0007669"/>
    <property type="project" value="UniProtKB-SubCell"/>
</dbReference>
<sequence>MQLSSVSPMQSKRSEWEMESQQWTPFQPSTVPQQTSAKETKPNSAEISLWTVLAAIQAVEKKVDSHATRLLNLERRTVTTEKKYFDCEKTVVDFGNQMESKWAALGTLIQEYGLLQRRLENMENLLKNRNFWILRLPPGTKGEIPKVPVAFENDSVYFSEQEWQNLDEWQKELYKNVMKGNYESLISLGFLYSQADTIKFSVFYFCFIPADNGIMFQTELLEHGERLKHLQLRRTFSGLSEETVFRTPREGRPLDSPDSSIMQPRNHVKDRPVESVPGEESFRESNAVTFYRRSCPGERPHVCAECGKGFRLKKSLTMHQRSHTKLGCYEPATCERSFVYKQHLTMHQRIHTGGATYSSVECEESFKQNHHLKSHPRIQTADKPYSATKCTKSFNVKSPYRQHQKSHVRERPYKCNKCQECFSQKKSLITHQRMHTGRSGGSLMCTYCGKNFSHPSDLIRHQRIHTGERPYQCTECTKSFTQKQHLLQHQKIHTRERNRLNVQNMRDALLDNIFF</sequence>
<dbReference type="FunFam" id="3.30.160.60:FF:002343">
    <property type="entry name" value="Zinc finger protein 33A"/>
    <property type="match status" value="1"/>
</dbReference>
<keyword evidence="3" id="KW-0479">Metal-binding</keyword>
<name>A0A674I911_9SAUR</name>
<dbReference type="SUPFAM" id="SSF57667">
    <property type="entry name" value="beta-beta-alpha zinc fingers"/>
    <property type="match status" value="4"/>
</dbReference>
<evidence type="ECO:0008006" key="15">
    <source>
        <dbReference type="Google" id="ProtNLM"/>
    </source>
</evidence>
<dbReference type="InterPro" id="IPR036236">
    <property type="entry name" value="Znf_C2H2_sf"/>
</dbReference>
<dbReference type="PROSITE" id="PS50157">
    <property type="entry name" value="ZINC_FINGER_C2H2_2"/>
    <property type="match status" value="7"/>
</dbReference>
<dbReference type="PANTHER" id="PTHR24404">
    <property type="entry name" value="ZINC FINGER PROTEIN"/>
    <property type="match status" value="1"/>
</dbReference>
<accession>A0A674I911</accession>
<comment type="similarity">
    <text evidence="2">Belongs to the krueppel C2H2-type zinc-finger protein family.</text>
</comment>
<evidence type="ECO:0000256" key="10">
    <source>
        <dbReference type="SAM" id="MobiDB-lite"/>
    </source>
</evidence>
<evidence type="ECO:0000313" key="13">
    <source>
        <dbReference type="Ensembl" id="ENSTMTP00000004583.1"/>
    </source>
</evidence>
<feature type="region of interest" description="Disordered" evidence="10">
    <location>
        <begin position="1"/>
        <end position="42"/>
    </location>
</feature>
<feature type="domain" description="C2H2-type" evidence="11">
    <location>
        <begin position="443"/>
        <end position="470"/>
    </location>
</feature>
<dbReference type="SMART" id="SM00349">
    <property type="entry name" value="KRAB"/>
    <property type="match status" value="1"/>
</dbReference>
<dbReference type="GeneTree" id="ENSGT00940000162364"/>
<keyword evidence="8" id="KW-0539">Nucleus</keyword>
<dbReference type="FunFam" id="3.30.160.60:FF:001270">
    <property type="entry name" value="zinc finger protein 583 isoform X1"/>
    <property type="match status" value="1"/>
</dbReference>
<feature type="domain" description="C2H2-type" evidence="11">
    <location>
        <begin position="413"/>
        <end position="440"/>
    </location>
</feature>
<feature type="domain" description="KRAB" evidence="12">
    <location>
        <begin position="149"/>
        <end position="237"/>
    </location>
</feature>
<evidence type="ECO:0000256" key="2">
    <source>
        <dbReference type="ARBA" id="ARBA00006991"/>
    </source>
</evidence>
<dbReference type="InterPro" id="IPR013087">
    <property type="entry name" value="Znf_C2H2_type"/>
</dbReference>
<feature type="domain" description="C2H2-type" evidence="11">
    <location>
        <begin position="471"/>
        <end position="498"/>
    </location>
</feature>
<keyword evidence="5 9" id="KW-0863">Zinc-finger</keyword>
<keyword evidence="7" id="KW-0238">DNA-binding</keyword>
<evidence type="ECO:0000256" key="3">
    <source>
        <dbReference type="ARBA" id="ARBA00022723"/>
    </source>
</evidence>
<evidence type="ECO:0000256" key="7">
    <source>
        <dbReference type="ARBA" id="ARBA00023125"/>
    </source>
</evidence>
<dbReference type="PROSITE" id="PS50805">
    <property type="entry name" value="KRAB"/>
    <property type="match status" value="1"/>
</dbReference>
<evidence type="ECO:0000256" key="1">
    <source>
        <dbReference type="ARBA" id="ARBA00004123"/>
    </source>
</evidence>
<dbReference type="InParanoid" id="A0A674I911"/>
<evidence type="ECO:0000256" key="9">
    <source>
        <dbReference type="PROSITE-ProRule" id="PRU00042"/>
    </source>
</evidence>
<dbReference type="Pfam" id="PF00096">
    <property type="entry name" value="zf-C2H2"/>
    <property type="match status" value="4"/>
</dbReference>
<dbReference type="PANTHER" id="PTHR24404:SF114">
    <property type="entry name" value="KLUMPFUSS, ISOFORM B-RELATED"/>
    <property type="match status" value="1"/>
</dbReference>
<feature type="domain" description="C2H2-type" evidence="11">
    <location>
        <begin position="357"/>
        <end position="384"/>
    </location>
</feature>
<dbReference type="InterPro" id="IPR001909">
    <property type="entry name" value="KRAB"/>
</dbReference>
<dbReference type="GO" id="GO:0003700">
    <property type="term" value="F:DNA-binding transcription factor activity"/>
    <property type="evidence" value="ECO:0007669"/>
    <property type="project" value="TreeGrafter"/>
</dbReference>
<dbReference type="InterPro" id="IPR036051">
    <property type="entry name" value="KRAB_dom_sf"/>
</dbReference>
<dbReference type="InterPro" id="IPR050589">
    <property type="entry name" value="Ikaros_C2H2-ZF"/>
</dbReference>
<keyword evidence="14" id="KW-1185">Reference proteome</keyword>
<dbReference type="FunFam" id="3.30.160.60:FF:001235">
    <property type="entry name" value="Si:ch211-119o8.6"/>
    <property type="match status" value="1"/>
</dbReference>
<evidence type="ECO:0000259" key="12">
    <source>
        <dbReference type="PROSITE" id="PS50805"/>
    </source>
</evidence>
<feature type="domain" description="C2H2-type" evidence="11">
    <location>
        <begin position="385"/>
        <end position="412"/>
    </location>
</feature>
<feature type="compositionally biased region" description="Polar residues" evidence="10">
    <location>
        <begin position="19"/>
        <end position="42"/>
    </location>
</feature>
<dbReference type="FunFam" id="3.30.160.60:FF:000011">
    <property type="entry name" value="zinc finger protein 615 isoform X1"/>
    <property type="match status" value="1"/>
</dbReference>
<evidence type="ECO:0000256" key="8">
    <source>
        <dbReference type="ARBA" id="ARBA00023242"/>
    </source>
</evidence>
<comment type="subcellular location">
    <subcellularLocation>
        <location evidence="1">Nucleus</location>
    </subcellularLocation>
</comment>
<evidence type="ECO:0000256" key="4">
    <source>
        <dbReference type="ARBA" id="ARBA00022737"/>
    </source>
</evidence>